<feature type="region of interest" description="Disordered" evidence="1">
    <location>
        <begin position="24"/>
        <end position="102"/>
    </location>
</feature>
<organism evidence="2 3">
    <name type="scientific">Penicillium oxalicum (strain 114-2 / CGMCC 5302)</name>
    <name type="common">Penicillium decumbens</name>
    <dbReference type="NCBI Taxonomy" id="933388"/>
    <lineage>
        <taxon>Eukaryota</taxon>
        <taxon>Fungi</taxon>
        <taxon>Dikarya</taxon>
        <taxon>Ascomycota</taxon>
        <taxon>Pezizomycotina</taxon>
        <taxon>Eurotiomycetes</taxon>
        <taxon>Eurotiomycetidae</taxon>
        <taxon>Eurotiales</taxon>
        <taxon>Aspergillaceae</taxon>
        <taxon>Penicillium</taxon>
    </lineage>
</organism>
<dbReference type="HOGENOM" id="CLU_2121887_0_0_1"/>
<dbReference type="EMBL" id="KB644412">
    <property type="protein sequence ID" value="EPS30283.1"/>
    <property type="molecule type" value="Genomic_DNA"/>
</dbReference>
<name>S8AVL2_PENO1</name>
<sequence>MKIVIHCEAERQFRQQTQIECQTKDIKSGGRVSINRRRDKRWEGKVPIHRGHRPKPEYRSQPKKERITSSSKAQNAKRQSKREAERKRSKNSPGCRMKGIGQLRRQKYAVLVKF</sequence>
<reference evidence="2 3" key="1">
    <citation type="journal article" date="2013" name="PLoS ONE">
        <title>Genomic and secretomic analyses reveal unique features of the lignocellulolytic enzyme system of Penicillium decumbens.</title>
        <authorList>
            <person name="Liu G."/>
            <person name="Zhang L."/>
            <person name="Wei X."/>
            <person name="Zou G."/>
            <person name="Qin Y."/>
            <person name="Ma L."/>
            <person name="Li J."/>
            <person name="Zheng H."/>
            <person name="Wang S."/>
            <person name="Wang C."/>
            <person name="Xun L."/>
            <person name="Zhao G.-P."/>
            <person name="Zhou Z."/>
            <person name="Qu Y."/>
        </authorList>
    </citation>
    <scope>NUCLEOTIDE SEQUENCE [LARGE SCALE GENOMIC DNA]</scope>
    <source>
        <strain evidence="3">114-2 / CGMCC 5302</strain>
    </source>
</reference>
<protein>
    <submittedName>
        <fullName evidence="2">Uncharacterized protein</fullName>
    </submittedName>
</protein>
<evidence type="ECO:0000313" key="3">
    <source>
        <dbReference type="Proteomes" id="UP000019376"/>
    </source>
</evidence>
<keyword evidence="3" id="KW-1185">Reference proteome</keyword>
<accession>S8AVL2</accession>
<feature type="compositionally biased region" description="Basic and acidic residues" evidence="1">
    <location>
        <begin position="54"/>
        <end position="67"/>
    </location>
</feature>
<dbReference type="AlphaFoldDB" id="S8AVL2"/>
<dbReference type="Proteomes" id="UP000019376">
    <property type="component" value="Unassembled WGS sequence"/>
</dbReference>
<feature type="compositionally biased region" description="Polar residues" evidence="1">
    <location>
        <begin position="68"/>
        <end position="77"/>
    </location>
</feature>
<evidence type="ECO:0000313" key="2">
    <source>
        <dbReference type="EMBL" id="EPS30283.1"/>
    </source>
</evidence>
<proteinExistence type="predicted"/>
<gene>
    <name evidence="2" type="ORF">PDE_05234</name>
</gene>
<evidence type="ECO:0000256" key="1">
    <source>
        <dbReference type="SAM" id="MobiDB-lite"/>
    </source>
</evidence>